<feature type="transmembrane region" description="Helical" evidence="1">
    <location>
        <begin position="6"/>
        <end position="22"/>
    </location>
</feature>
<keyword evidence="1" id="KW-0472">Membrane</keyword>
<accession>A0A7W7I8P7</accession>
<dbReference type="InterPro" id="IPR046675">
    <property type="entry name" value="DUF6545"/>
</dbReference>
<dbReference type="EMBL" id="JACHMV010000001">
    <property type="protein sequence ID" value="MBB4772577.1"/>
    <property type="molecule type" value="Genomic_DNA"/>
</dbReference>
<reference evidence="3" key="1">
    <citation type="journal article" date="2014" name="Int. J. Syst. Evol. Microbiol.">
        <title>Complete genome of a new Firmicutes species belonging to the dominant human colonic microbiota ('Ruminococcus bicirculans') reveals two chromosomes and a selective capacity to utilize plant glucans.</title>
        <authorList>
            <consortium name="NISC Comparative Sequencing Program"/>
            <person name="Wegmann U."/>
            <person name="Louis P."/>
            <person name="Goesmann A."/>
            <person name="Henrissat B."/>
            <person name="Duncan S.H."/>
            <person name="Flint H.J."/>
        </authorList>
    </citation>
    <scope>NUCLEOTIDE SEQUENCE</scope>
    <source>
        <strain evidence="3">JCM 10667</strain>
    </source>
</reference>
<dbReference type="InterPro" id="IPR050039">
    <property type="entry name" value="MAB_1171c-like"/>
</dbReference>
<dbReference type="Pfam" id="PF20182">
    <property type="entry name" value="DUF6545"/>
    <property type="match status" value="1"/>
</dbReference>
<comment type="caution">
    <text evidence="4">The sequence shown here is derived from an EMBL/GenBank/DDBJ whole genome shotgun (WGS) entry which is preliminary data.</text>
</comment>
<name>A0A7W7I8P7_9ACTN</name>
<feature type="transmembrane region" description="Helical" evidence="1">
    <location>
        <begin position="186"/>
        <end position="209"/>
    </location>
</feature>
<feature type="transmembrane region" description="Helical" evidence="1">
    <location>
        <begin position="221"/>
        <end position="243"/>
    </location>
</feature>
<evidence type="ECO:0000259" key="2">
    <source>
        <dbReference type="Pfam" id="PF20182"/>
    </source>
</evidence>
<feature type="transmembrane region" description="Helical" evidence="1">
    <location>
        <begin position="143"/>
        <end position="166"/>
    </location>
</feature>
<keyword evidence="1" id="KW-1133">Transmembrane helix</keyword>
<feature type="transmembrane region" description="Helical" evidence="1">
    <location>
        <begin position="104"/>
        <end position="123"/>
    </location>
</feature>
<organism evidence="4 5">
    <name type="scientific">Actinomadura livida</name>
    <dbReference type="NCBI Taxonomy" id="79909"/>
    <lineage>
        <taxon>Bacteria</taxon>
        <taxon>Bacillati</taxon>
        <taxon>Actinomycetota</taxon>
        <taxon>Actinomycetes</taxon>
        <taxon>Streptosporangiales</taxon>
        <taxon>Thermomonosporaceae</taxon>
        <taxon>Actinomadura</taxon>
    </lineage>
</organism>
<keyword evidence="6" id="KW-1185">Reference proteome</keyword>
<evidence type="ECO:0000313" key="6">
    <source>
        <dbReference type="Proteomes" id="UP001501427"/>
    </source>
</evidence>
<dbReference type="EMBL" id="BAAAHD010000082">
    <property type="protein sequence ID" value="GAA0595121.1"/>
    <property type="molecule type" value="Genomic_DNA"/>
</dbReference>
<sequence length="407" mass="45214">MIMNIAFPVCGVMLTIVFLYKLRYLRQRWSSARVWALCATVFCFAVTMWSAFPASVKVINRATGIPNVAELVAAVGLAALGGLFLVLALLWRYSTARAWPRIRWVIPAYSLVIASMVVLFALSDVPEERPVDFTFHYAGQPTIAAMYTIYYAATVTGSTILTRWCLTWARQPDYADLPYLRRGLRLYGGASLVLVVYALLRLLTMAANWLGSSALDPMGNLVPVIASLTGCFLLTAALVIPVWGPRWSAARRALGLWSAYWTLRPLHRDLRDVNPNAVFVAPGRRLDVQHRIRRTLIELSDWRWTLSPLFDPAVQEDACRLGERHGLAGERLTTTVEAAQIKAALHAWRDGVRAGDATAADRYGDERDGTDLHCELAWWREVAAAYRSAAVAGVLARTRRPATAPPS</sequence>
<evidence type="ECO:0000313" key="5">
    <source>
        <dbReference type="Proteomes" id="UP000549343"/>
    </source>
</evidence>
<dbReference type="NCBIfam" id="NF042915">
    <property type="entry name" value="MAB_1171c_fam"/>
    <property type="match status" value="1"/>
</dbReference>
<dbReference type="Proteomes" id="UP001501427">
    <property type="component" value="Unassembled WGS sequence"/>
</dbReference>
<reference evidence="4 5" key="3">
    <citation type="submission" date="2020-08" db="EMBL/GenBank/DDBJ databases">
        <title>Sequencing the genomes of 1000 actinobacteria strains.</title>
        <authorList>
            <person name="Klenk H.-P."/>
        </authorList>
    </citation>
    <scope>NUCLEOTIDE SEQUENCE [LARGE SCALE GENOMIC DNA]</scope>
    <source>
        <strain evidence="4 5">DSM 44772</strain>
    </source>
</reference>
<keyword evidence="1" id="KW-0812">Transmembrane</keyword>
<evidence type="ECO:0000313" key="3">
    <source>
        <dbReference type="EMBL" id="GAA0595121.1"/>
    </source>
</evidence>
<feature type="transmembrane region" description="Helical" evidence="1">
    <location>
        <begin position="34"/>
        <end position="52"/>
    </location>
</feature>
<reference evidence="6" key="2">
    <citation type="journal article" date="2019" name="Int. J. Syst. Evol. Microbiol.">
        <title>The Global Catalogue of Microorganisms (GCM) 10K type strain sequencing project: providing services to taxonomists for standard genome sequencing and annotation.</title>
        <authorList>
            <consortium name="The Broad Institute Genomics Platform"/>
            <consortium name="The Broad Institute Genome Sequencing Center for Infectious Disease"/>
            <person name="Wu L."/>
            <person name="Ma J."/>
        </authorList>
    </citation>
    <scope>NUCLEOTIDE SEQUENCE [LARGE SCALE GENOMIC DNA]</scope>
    <source>
        <strain evidence="6">JCM 10667</strain>
    </source>
</reference>
<feature type="domain" description="DUF6545" evidence="2">
    <location>
        <begin position="257"/>
        <end position="388"/>
    </location>
</feature>
<evidence type="ECO:0000313" key="4">
    <source>
        <dbReference type="EMBL" id="MBB4772577.1"/>
    </source>
</evidence>
<protein>
    <submittedName>
        <fullName evidence="4">Multisubunit Na+/H+ antiporter MnhB subunit</fullName>
    </submittedName>
</protein>
<reference evidence="3" key="4">
    <citation type="submission" date="2023-12" db="EMBL/GenBank/DDBJ databases">
        <authorList>
            <person name="Sun Q."/>
            <person name="Inoue M."/>
        </authorList>
    </citation>
    <scope>NUCLEOTIDE SEQUENCE</scope>
    <source>
        <strain evidence="3">JCM 10667</strain>
    </source>
</reference>
<proteinExistence type="predicted"/>
<feature type="transmembrane region" description="Helical" evidence="1">
    <location>
        <begin position="72"/>
        <end position="92"/>
    </location>
</feature>
<dbReference type="AlphaFoldDB" id="A0A7W7I8P7"/>
<dbReference type="Proteomes" id="UP000549343">
    <property type="component" value="Unassembled WGS sequence"/>
</dbReference>
<gene>
    <name evidence="4" type="ORF">F4557_000995</name>
    <name evidence="3" type="ORF">GCM10009546_66560</name>
</gene>
<evidence type="ECO:0000256" key="1">
    <source>
        <dbReference type="SAM" id="Phobius"/>
    </source>
</evidence>